<keyword evidence="4" id="KW-0406">Ion transport</keyword>
<accession>A0A8T9CI80</accession>
<protein>
    <recommendedName>
        <fullName evidence="4">Copper transport protein</fullName>
    </recommendedName>
</protein>
<keyword evidence="4" id="KW-0186">Copper</keyword>
<comment type="caution">
    <text evidence="6">The sequence shown here is derived from an EMBL/GenBank/DDBJ whole genome shotgun (WGS) entry which is preliminary data.</text>
</comment>
<evidence type="ECO:0000256" key="1">
    <source>
        <dbReference type="ARBA" id="ARBA00022692"/>
    </source>
</evidence>
<feature type="compositionally biased region" description="Low complexity" evidence="5">
    <location>
        <begin position="7"/>
        <end position="21"/>
    </location>
</feature>
<feature type="region of interest" description="Disordered" evidence="5">
    <location>
        <begin position="1"/>
        <end position="26"/>
    </location>
</feature>
<evidence type="ECO:0000256" key="4">
    <source>
        <dbReference type="RuleBase" id="RU367022"/>
    </source>
</evidence>
<keyword evidence="2 4" id="KW-1133">Transmembrane helix</keyword>
<keyword evidence="3 4" id="KW-0472">Membrane</keyword>
<dbReference type="EMBL" id="QGMK01000320">
    <property type="protein sequence ID" value="TVY82423.1"/>
    <property type="molecule type" value="Genomic_DNA"/>
</dbReference>
<dbReference type="GO" id="GO:0016020">
    <property type="term" value="C:membrane"/>
    <property type="evidence" value="ECO:0007669"/>
    <property type="project" value="UniProtKB-SubCell"/>
</dbReference>
<gene>
    <name evidence="6" type="primary">CTR3</name>
    <name evidence="6" type="ORF">LSUE1_G004588</name>
</gene>
<dbReference type="Proteomes" id="UP000469558">
    <property type="component" value="Unassembled WGS sequence"/>
</dbReference>
<dbReference type="InterPro" id="IPR007274">
    <property type="entry name" value="Cop_transporter"/>
</dbReference>
<evidence type="ECO:0000256" key="5">
    <source>
        <dbReference type="SAM" id="MobiDB-lite"/>
    </source>
</evidence>
<evidence type="ECO:0000256" key="3">
    <source>
        <dbReference type="ARBA" id="ARBA00023136"/>
    </source>
</evidence>
<keyword evidence="4" id="KW-0187">Copper transport</keyword>
<name>A0A8T9CI80_9HELO</name>
<feature type="transmembrane region" description="Helical" evidence="4">
    <location>
        <begin position="57"/>
        <end position="76"/>
    </location>
</feature>
<dbReference type="Pfam" id="PF04145">
    <property type="entry name" value="Ctr"/>
    <property type="match status" value="1"/>
</dbReference>
<comment type="similarity">
    <text evidence="4">Belongs to the copper transporter (Ctr) (TC 1.A.56) family. SLC31A subfamily.</text>
</comment>
<comment type="subcellular location">
    <subcellularLocation>
        <location evidence="4">Membrane</location>
        <topology evidence="4">Multi-pass membrane protein</topology>
    </subcellularLocation>
</comment>
<evidence type="ECO:0000313" key="6">
    <source>
        <dbReference type="EMBL" id="TVY82423.1"/>
    </source>
</evidence>
<evidence type="ECO:0000256" key="2">
    <source>
        <dbReference type="ARBA" id="ARBA00022989"/>
    </source>
</evidence>
<keyword evidence="7" id="KW-1185">Reference proteome</keyword>
<dbReference type="GO" id="GO:0005375">
    <property type="term" value="F:copper ion transmembrane transporter activity"/>
    <property type="evidence" value="ECO:0007669"/>
    <property type="project" value="UniProtKB-UniRule"/>
</dbReference>
<keyword evidence="4" id="KW-0813">Transport</keyword>
<organism evidence="6 7">
    <name type="scientific">Lachnellula suecica</name>
    <dbReference type="NCBI Taxonomy" id="602035"/>
    <lineage>
        <taxon>Eukaryota</taxon>
        <taxon>Fungi</taxon>
        <taxon>Dikarya</taxon>
        <taxon>Ascomycota</taxon>
        <taxon>Pezizomycotina</taxon>
        <taxon>Leotiomycetes</taxon>
        <taxon>Helotiales</taxon>
        <taxon>Lachnaceae</taxon>
        <taxon>Lachnellula</taxon>
    </lineage>
</organism>
<dbReference type="AlphaFoldDB" id="A0A8T9CI80"/>
<dbReference type="OrthoDB" id="161814at2759"/>
<sequence length="101" mass="11167">MSIDIDMATSTAMPTSTATPSGMSMGGGSNRTLSMLLNWHTIDACFLSSALRIRSSFEFFLACLAAFLLPIILEFLRRSQRRSDCYLRAPNDFLEGSFLAM</sequence>
<evidence type="ECO:0000313" key="7">
    <source>
        <dbReference type="Proteomes" id="UP000469558"/>
    </source>
</evidence>
<proteinExistence type="inferred from homology"/>
<reference evidence="6 7" key="1">
    <citation type="submission" date="2018-05" db="EMBL/GenBank/DDBJ databases">
        <title>Genome sequencing and assembly of the regulated plant pathogen Lachnellula willkommii and related sister species for the development of diagnostic species identification markers.</title>
        <authorList>
            <person name="Giroux E."/>
            <person name="Bilodeau G."/>
        </authorList>
    </citation>
    <scope>NUCLEOTIDE SEQUENCE [LARGE SCALE GENOMIC DNA]</scope>
    <source>
        <strain evidence="6 7">CBS 268.59</strain>
    </source>
</reference>
<keyword evidence="1 4" id="KW-0812">Transmembrane</keyword>